<reference evidence="1 2" key="1">
    <citation type="submission" date="2015-01" db="EMBL/GenBank/DDBJ databases">
        <title>Evolution of Trichinella species and genotypes.</title>
        <authorList>
            <person name="Korhonen P.K."/>
            <person name="Edoardo P."/>
            <person name="Giuseppe L.R."/>
            <person name="Gasser R.B."/>
        </authorList>
    </citation>
    <scope>NUCLEOTIDE SEQUENCE [LARGE SCALE GENOMIC DNA]</scope>
    <source>
        <strain evidence="1">ISS120</strain>
    </source>
</reference>
<name>A0A0V1DBZ2_TRIBR</name>
<organism evidence="1 2">
    <name type="scientific">Trichinella britovi</name>
    <name type="common">Parasitic roundworm</name>
    <dbReference type="NCBI Taxonomy" id="45882"/>
    <lineage>
        <taxon>Eukaryota</taxon>
        <taxon>Metazoa</taxon>
        <taxon>Ecdysozoa</taxon>
        <taxon>Nematoda</taxon>
        <taxon>Enoplea</taxon>
        <taxon>Dorylaimia</taxon>
        <taxon>Trichinellida</taxon>
        <taxon>Trichinellidae</taxon>
        <taxon>Trichinella</taxon>
    </lineage>
</organism>
<comment type="caution">
    <text evidence="1">The sequence shown here is derived from an EMBL/GenBank/DDBJ whole genome shotgun (WGS) entry which is preliminary data.</text>
</comment>
<sequence length="72" mass="8279">MEVHQLKTGEDTLIENIFLIQDEILITLSDMFRFVLLAGNQCSVQKRTAYSYALSKMCSHTIKREKTVVKLS</sequence>
<dbReference type="AlphaFoldDB" id="A0A0V1DBZ2"/>
<keyword evidence="2" id="KW-1185">Reference proteome</keyword>
<dbReference type="Proteomes" id="UP000054653">
    <property type="component" value="Unassembled WGS sequence"/>
</dbReference>
<gene>
    <name evidence="1" type="ORF">T03_4044</name>
</gene>
<dbReference type="EMBL" id="JYDI01000015">
    <property type="protein sequence ID" value="KRY59133.1"/>
    <property type="molecule type" value="Genomic_DNA"/>
</dbReference>
<proteinExistence type="predicted"/>
<accession>A0A0V1DBZ2</accession>
<evidence type="ECO:0000313" key="2">
    <source>
        <dbReference type="Proteomes" id="UP000054653"/>
    </source>
</evidence>
<evidence type="ECO:0000313" key="1">
    <source>
        <dbReference type="EMBL" id="KRY59133.1"/>
    </source>
</evidence>
<protein>
    <submittedName>
        <fullName evidence="1">Uncharacterized protein</fullName>
    </submittedName>
</protein>